<dbReference type="SUPFAM" id="SSF46785">
    <property type="entry name" value="Winged helix' DNA-binding domain"/>
    <property type="match status" value="1"/>
</dbReference>
<dbReference type="PROSITE" id="PS50949">
    <property type="entry name" value="HTH_GNTR"/>
    <property type="match status" value="1"/>
</dbReference>
<dbReference type="PANTHER" id="PTHR44846:SF17">
    <property type="entry name" value="GNTR-FAMILY TRANSCRIPTIONAL REGULATOR"/>
    <property type="match status" value="1"/>
</dbReference>
<evidence type="ECO:0000313" key="6">
    <source>
        <dbReference type="Proteomes" id="UP000517916"/>
    </source>
</evidence>
<dbReference type="Gene3D" id="3.40.1410.10">
    <property type="entry name" value="Chorismate lyase-like"/>
    <property type="match status" value="1"/>
</dbReference>
<evidence type="ECO:0000256" key="2">
    <source>
        <dbReference type="ARBA" id="ARBA00023125"/>
    </source>
</evidence>
<organism evidence="5 6">
    <name type="scientific">Kutzneria viridogrisea</name>
    <dbReference type="NCBI Taxonomy" id="47990"/>
    <lineage>
        <taxon>Bacteria</taxon>
        <taxon>Bacillati</taxon>
        <taxon>Actinomycetota</taxon>
        <taxon>Actinomycetes</taxon>
        <taxon>Pseudonocardiales</taxon>
        <taxon>Pseudonocardiaceae</taxon>
        <taxon>Kutzneria</taxon>
    </lineage>
</organism>
<dbReference type="SMART" id="SM00345">
    <property type="entry name" value="HTH_GNTR"/>
    <property type="match status" value="1"/>
</dbReference>
<dbReference type="EMBL" id="JACJID010000011">
    <property type="protein sequence ID" value="MBA8932155.1"/>
    <property type="molecule type" value="Genomic_DNA"/>
</dbReference>
<evidence type="ECO:0000256" key="3">
    <source>
        <dbReference type="ARBA" id="ARBA00023163"/>
    </source>
</evidence>
<dbReference type="Gene3D" id="1.10.10.10">
    <property type="entry name" value="Winged helix-like DNA-binding domain superfamily/Winged helix DNA-binding domain"/>
    <property type="match status" value="1"/>
</dbReference>
<dbReference type="InterPro" id="IPR050679">
    <property type="entry name" value="Bact_HTH_transcr_reg"/>
</dbReference>
<dbReference type="SMART" id="SM00866">
    <property type="entry name" value="UTRA"/>
    <property type="match status" value="1"/>
</dbReference>
<dbReference type="RefSeq" id="WP_182840679.1">
    <property type="nucleotide sequence ID" value="NZ_BAAABQ010000083.1"/>
</dbReference>
<dbReference type="InterPro" id="IPR036390">
    <property type="entry name" value="WH_DNA-bd_sf"/>
</dbReference>
<dbReference type="InterPro" id="IPR000524">
    <property type="entry name" value="Tscrpt_reg_HTH_GntR"/>
</dbReference>
<comment type="caution">
    <text evidence="5">The sequence shown here is derived from an EMBL/GenBank/DDBJ whole genome shotgun (WGS) entry which is preliminary data.</text>
</comment>
<dbReference type="Pfam" id="PF00392">
    <property type="entry name" value="GntR"/>
    <property type="match status" value="1"/>
</dbReference>
<gene>
    <name evidence="5" type="ORF">BC739_009414</name>
</gene>
<keyword evidence="2" id="KW-0238">DNA-binding</keyword>
<accession>A0ABR6BZ10</accession>
<dbReference type="SUPFAM" id="SSF64288">
    <property type="entry name" value="Chorismate lyase-like"/>
    <property type="match status" value="1"/>
</dbReference>
<evidence type="ECO:0000256" key="1">
    <source>
        <dbReference type="ARBA" id="ARBA00023015"/>
    </source>
</evidence>
<proteinExistence type="predicted"/>
<keyword evidence="6" id="KW-1185">Reference proteome</keyword>
<dbReference type="PRINTS" id="PR00035">
    <property type="entry name" value="HTHGNTR"/>
</dbReference>
<keyword evidence="1" id="KW-0805">Transcription regulation</keyword>
<dbReference type="InterPro" id="IPR028978">
    <property type="entry name" value="Chorismate_lyase_/UTRA_dom_sf"/>
</dbReference>
<keyword evidence="3" id="KW-0804">Transcription</keyword>
<dbReference type="Proteomes" id="UP000517916">
    <property type="component" value="Unassembled WGS sequence"/>
</dbReference>
<dbReference type="InterPro" id="IPR011663">
    <property type="entry name" value="UTRA"/>
</dbReference>
<feature type="domain" description="HTH gntR-type" evidence="4">
    <location>
        <begin position="3"/>
        <end position="74"/>
    </location>
</feature>
<dbReference type="Pfam" id="PF07702">
    <property type="entry name" value="UTRA"/>
    <property type="match status" value="1"/>
</dbReference>
<dbReference type="PANTHER" id="PTHR44846">
    <property type="entry name" value="MANNOSYL-D-GLYCERATE TRANSPORT/METABOLISM SYSTEM REPRESSOR MNGR-RELATED"/>
    <property type="match status" value="1"/>
</dbReference>
<evidence type="ECO:0000259" key="4">
    <source>
        <dbReference type="PROSITE" id="PS50949"/>
    </source>
</evidence>
<name>A0ABR6BZ10_9PSEU</name>
<protein>
    <submittedName>
        <fullName evidence="5">GntR family transcriptional regulator</fullName>
    </submittedName>
</protein>
<evidence type="ECO:0000313" key="5">
    <source>
        <dbReference type="EMBL" id="MBA8932155.1"/>
    </source>
</evidence>
<dbReference type="InterPro" id="IPR036388">
    <property type="entry name" value="WH-like_DNA-bd_sf"/>
</dbReference>
<dbReference type="CDD" id="cd07377">
    <property type="entry name" value="WHTH_GntR"/>
    <property type="match status" value="1"/>
</dbReference>
<reference evidence="5 6" key="1">
    <citation type="submission" date="2020-08" db="EMBL/GenBank/DDBJ databases">
        <title>Genomic Encyclopedia of Archaeal and Bacterial Type Strains, Phase II (KMG-II): from individual species to whole genera.</title>
        <authorList>
            <person name="Goeker M."/>
        </authorList>
    </citation>
    <scope>NUCLEOTIDE SEQUENCE [LARGE SCALE GENOMIC DNA]</scope>
    <source>
        <strain evidence="5 6">DSM 43850</strain>
    </source>
</reference>
<sequence length="274" mass="30201">MPLHEYERVAAELRTDILADRYPVGTRLPAMTELMTRFAVSQITVRKAIGELQKQGLVYTGYLDGLRGVIVRSRGRVPHYPTDSLRALRSDFTPSKRDSFTTSVIKAGREPGKKFTMKIAAPPADIAALLGVDPGALVVQRTIYQLLDGEPWSRETSYFPTDLAAETGVDSSSDIAEGTMRRLRDRGVIEAAWTDVITDETASPEDAVDLSIAVGSPLLVQTRIAATEDRITRVVRTVRLGGRSELLFEYGPDNALALIQQAHKRAHSRPQENT</sequence>